<keyword evidence="3" id="KW-1185">Reference proteome</keyword>
<dbReference type="SUPFAM" id="SSF51182">
    <property type="entry name" value="RmlC-like cupins"/>
    <property type="match status" value="1"/>
</dbReference>
<dbReference type="OrthoDB" id="713485at2"/>
<feature type="domain" description="Cupin type-2" evidence="1">
    <location>
        <begin position="114"/>
        <end position="169"/>
    </location>
</feature>
<comment type="caution">
    <text evidence="2">The sequence shown here is derived from an EMBL/GenBank/DDBJ whole genome shotgun (WGS) entry which is preliminary data.</text>
</comment>
<dbReference type="GO" id="GO:0016853">
    <property type="term" value="F:isomerase activity"/>
    <property type="evidence" value="ECO:0007669"/>
    <property type="project" value="UniProtKB-KW"/>
</dbReference>
<dbReference type="PANTHER" id="PTHR36156:SF2">
    <property type="entry name" value="CUPIN TYPE-2 DOMAIN-CONTAINING PROTEIN"/>
    <property type="match status" value="1"/>
</dbReference>
<accession>A0A6I1QAK9</accession>
<dbReference type="EMBL" id="JACHDD010000001">
    <property type="protein sequence ID" value="MBB5422174.1"/>
    <property type="molecule type" value="Genomic_DNA"/>
</dbReference>
<evidence type="ECO:0000313" key="2">
    <source>
        <dbReference type="EMBL" id="MBB5422174.1"/>
    </source>
</evidence>
<dbReference type="CDD" id="cd02231">
    <property type="entry name" value="cupin_BLL6423-like"/>
    <property type="match status" value="1"/>
</dbReference>
<organism evidence="2 3">
    <name type="scientific">Paraburkholderia atlantica</name>
    <dbReference type="NCBI Taxonomy" id="2654982"/>
    <lineage>
        <taxon>Bacteria</taxon>
        <taxon>Pseudomonadati</taxon>
        <taxon>Pseudomonadota</taxon>
        <taxon>Betaproteobacteria</taxon>
        <taxon>Burkholderiales</taxon>
        <taxon>Burkholderiaceae</taxon>
        <taxon>Paraburkholderia</taxon>
    </lineage>
</organism>
<dbReference type="InterPro" id="IPR011051">
    <property type="entry name" value="RmlC_Cupin_sf"/>
</dbReference>
<dbReference type="RefSeq" id="WP_018436589.1">
    <property type="nucleotide sequence ID" value="NZ_JACHDD010000001.1"/>
</dbReference>
<dbReference type="AlphaFoldDB" id="A0A6I1QAK9"/>
<evidence type="ECO:0000313" key="3">
    <source>
        <dbReference type="Proteomes" id="UP000592780"/>
    </source>
</evidence>
<reference evidence="2 3" key="1">
    <citation type="submission" date="2020-08" db="EMBL/GenBank/DDBJ databases">
        <title>Genomic Encyclopedia of Type Strains, Phase IV (KMG-V): Genome sequencing to study the core and pangenomes of soil and plant-associated prokaryotes.</title>
        <authorList>
            <person name="Whitman W."/>
        </authorList>
    </citation>
    <scope>NUCLEOTIDE SEQUENCE [LARGE SCALE GENOMIC DNA]</scope>
    <source>
        <strain evidence="2 3">JPY158</strain>
    </source>
</reference>
<dbReference type="InterPro" id="IPR014710">
    <property type="entry name" value="RmlC-like_jellyroll"/>
</dbReference>
<evidence type="ECO:0000259" key="1">
    <source>
        <dbReference type="Pfam" id="PF07883"/>
    </source>
</evidence>
<dbReference type="InterPro" id="IPR047142">
    <property type="entry name" value="OryJ/VirC-like"/>
</dbReference>
<dbReference type="Proteomes" id="UP000592780">
    <property type="component" value="Unassembled WGS sequence"/>
</dbReference>
<gene>
    <name evidence="2" type="ORF">HDG40_000315</name>
</gene>
<dbReference type="InterPro" id="IPR013096">
    <property type="entry name" value="Cupin_2"/>
</dbReference>
<name>A0A6I1QAK9_PARAM</name>
<dbReference type="PANTHER" id="PTHR36156">
    <property type="entry name" value="SLR2101 PROTEIN"/>
    <property type="match status" value="1"/>
</dbReference>
<dbReference type="Pfam" id="PF07883">
    <property type="entry name" value="Cupin_2"/>
    <property type="match status" value="1"/>
</dbReference>
<proteinExistence type="predicted"/>
<keyword evidence="2" id="KW-0413">Isomerase</keyword>
<protein>
    <submittedName>
        <fullName evidence="2">Mannose-6-phosphate isomerase-like protein (Cupin superfamily)</fullName>
    </submittedName>
</protein>
<sequence>MVRRVVTGQVEGKSVVLSDSDEAGHAFAAVRGFKTTQIWATSPETVLPHAGGDPVQGQVTVMPALNGTRFMIVQFPPDAVMSAADFDGAAAGAEYAAVLPGLAECFEPNGSGFHVTDSVDYDIVLSGELTLELDDGEQRDLKAGDIVIQNGTRHAWRNKSTRPAVMASVLIGTKRN</sequence>
<dbReference type="Gene3D" id="2.60.120.10">
    <property type="entry name" value="Jelly Rolls"/>
    <property type="match status" value="1"/>
</dbReference>